<dbReference type="Proteomes" id="UP001165060">
    <property type="component" value="Unassembled WGS sequence"/>
</dbReference>
<keyword evidence="3" id="KW-1185">Reference proteome</keyword>
<gene>
    <name evidence="2" type="ORF">TeGR_g2900</name>
</gene>
<feature type="signal peptide" evidence="1">
    <location>
        <begin position="1"/>
        <end position="17"/>
    </location>
</feature>
<feature type="chain" id="PRO_5046142180" evidence="1">
    <location>
        <begin position="18"/>
        <end position="144"/>
    </location>
</feature>
<accession>A0ABQ6MF61</accession>
<organism evidence="2 3">
    <name type="scientific">Tetraparma gracilis</name>
    <dbReference type="NCBI Taxonomy" id="2962635"/>
    <lineage>
        <taxon>Eukaryota</taxon>
        <taxon>Sar</taxon>
        <taxon>Stramenopiles</taxon>
        <taxon>Ochrophyta</taxon>
        <taxon>Bolidophyceae</taxon>
        <taxon>Parmales</taxon>
        <taxon>Triparmaceae</taxon>
        <taxon>Tetraparma</taxon>
    </lineage>
</organism>
<protein>
    <submittedName>
        <fullName evidence="2">Uncharacterized protein</fullName>
    </submittedName>
</protein>
<keyword evidence="1" id="KW-0732">Signal</keyword>
<feature type="non-terminal residue" evidence="2">
    <location>
        <position position="144"/>
    </location>
</feature>
<sequence length="144" mass="16010">MFLWLLPLLLLPPMASPLSIPLELISDTMGTHPDLDLEFPLHRVPFFLEPSYAQHGKAWSESHTSRMLRKFGSQAQFDAVIASQDLPGRGAEVGLDAAGFVQENLSKRQQSDTTDSHRLVIFVARECGLEAAEAFYKNINVKCA</sequence>
<evidence type="ECO:0000313" key="2">
    <source>
        <dbReference type="EMBL" id="GMI24953.1"/>
    </source>
</evidence>
<proteinExistence type="predicted"/>
<reference evidence="2 3" key="1">
    <citation type="journal article" date="2023" name="Commun. Biol.">
        <title>Genome analysis of Parmales, the sister group of diatoms, reveals the evolutionary specialization of diatoms from phago-mixotrophs to photoautotrophs.</title>
        <authorList>
            <person name="Ban H."/>
            <person name="Sato S."/>
            <person name="Yoshikawa S."/>
            <person name="Yamada K."/>
            <person name="Nakamura Y."/>
            <person name="Ichinomiya M."/>
            <person name="Sato N."/>
            <person name="Blanc-Mathieu R."/>
            <person name="Endo H."/>
            <person name="Kuwata A."/>
            <person name="Ogata H."/>
        </authorList>
    </citation>
    <scope>NUCLEOTIDE SEQUENCE [LARGE SCALE GENOMIC DNA]</scope>
</reference>
<evidence type="ECO:0000256" key="1">
    <source>
        <dbReference type="SAM" id="SignalP"/>
    </source>
</evidence>
<evidence type="ECO:0000313" key="3">
    <source>
        <dbReference type="Proteomes" id="UP001165060"/>
    </source>
</evidence>
<comment type="caution">
    <text evidence="2">The sequence shown here is derived from an EMBL/GenBank/DDBJ whole genome shotgun (WGS) entry which is preliminary data.</text>
</comment>
<name>A0ABQ6MF61_9STRA</name>
<dbReference type="EMBL" id="BRYB01002755">
    <property type="protein sequence ID" value="GMI24953.1"/>
    <property type="molecule type" value="Genomic_DNA"/>
</dbReference>